<dbReference type="EMBL" id="JACXVP010000009">
    <property type="protein sequence ID" value="KAG5585540.1"/>
    <property type="molecule type" value="Genomic_DNA"/>
</dbReference>
<organism evidence="1 2">
    <name type="scientific">Solanum commersonii</name>
    <name type="common">Commerson's wild potato</name>
    <name type="synonym">Commerson's nightshade</name>
    <dbReference type="NCBI Taxonomy" id="4109"/>
    <lineage>
        <taxon>Eukaryota</taxon>
        <taxon>Viridiplantae</taxon>
        <taxon>Streptophyta</taxon>
        <taxon>Embryophyta</taxon>
        <taxon>Tracheophyta</taxon>
        <taxon>Spermatophyta</taxon>
        <taxon>Magnoliopsida</taxon>
        <taxon>eudicotyledons</taxon>
        <taxon>Gunneridae</taxon>
        <taxon>Pentapetalae</taxon>
        <taxon>asterids</taxon>
        <taxon>lamiids</taxon>
        <taxon>Solanales</taxon>
        <taxon>Solanaceae</taxon>
        <taxon>Solanoideae</taxon>
        <taxon>Solaneae</taxon>
        <taxon>Solanum</taxon>
    </lineage>
</organism>
<proteinExistence type="predicted"/>
<dbReference type="AlphaFoldDB" id="A0A9J5XE97"/>
<evidence type="ECO:0000313" key="2">
    <source>
        <dbReference type="Proteomes" id="UP000824120"/>
    </source>
</evidence>
<evidence type="ECO:0000313" key="1">
    <source>
        <dbReference type="EMBL" id="KAG5585540.1"/>
    </source>
</evidence>
<comment type="caution">
    <text evidence="1">The sequence shown here is derived from an EMBL/GenBank/DDBJ whole genome shotgun (WGS) entry which is preliminary data.</text>
</comment>
<keyword evidence="2" id="KW-1185">Reference proteome</keyword>
<name>A0A9J5XE97_SOLCO</name>
<protein>
    <submittedName>
        <fullName evidence="1">Uncharacterized protein</fullName>
    </submittedName>
</protein>
<sequence length="94" mass="10390">MYPPELPSSCQPPLECTQPQCTGCQWRKMGQPQKSLVESRGTPARQHNSIIKTVNGKDVCLCLALMSISCSMISPKLSRLFPKIDSNKPSTRAK</sequence>
<accession>A0A9J5XE97</accession>
<reference evidence="1 2" key="1">
    <citation type="submission" date="2020-09" db="EMBL/GenBank/DDBJ databases">
        <title>De no assembly of potato wild relative species, Solanum commersonii.</title>
        <authorList>
            <person name="Cho K."/>
        </authorList>
    </citation>
    <scope>NUCLEOTIDE SEQUENCE [LARGE SCALE GENOMIC DNA]</scope>
    <source>
        <strain evidence="1">LZ3.2</strain>
        <tissue evidence="1">Leaf</tissue>
    </source>
</reference>
<dbReference type="Proteomes" id="UP000824120">
    <property type="component" value="Chromosome 9"/>
</dbReference>
<gene>
    <name evidence="1" type="ORF">H5410_045974</name>
</gene>